<feature type="modified residue" description="Phosphohistidine" evidence="1">
    <location>
        <position position="13"/>
    </location>
</feature>
<dbReference type="VEuPathDB" id="FungiDB:ACJ73_08755"/>
<proteinExistence type="predicted"/>
<dbReference type="CDD" id="cd00088">
    <property type="entry name" value="HPT"/>
    <property type="match status" value="1"/>
</dbReference>
<keyword evidence="1" id="KW-0597">Phosphoprotein</keyword>
<keyword evidence="4" id="KW-1185">Reference proteome</keyword>
<organism evidence="3 4">
    <name type="scientific">Blastomyces percursus</name>
    <dbReference type="NCBI Taxonomy" id="1658174"/>
    <lineage>
        <taxon>Eukaryota</taxon>
        <taxon>Fungi</taxon>
        <taxon>Dikarya</taxon>
        <taxon>Ascomycota</taxon>
        <taxon>Pezizomycotina</taxon>
        <taxon>Eurotiomycetes</taxon>
        <taxon>Eurotiomycetidae</taxon>
        <taxon>Onygenales</taxon>
        <taxon>Ajellomycetaceae</taxon>
        <taxon>Blastomyces</taxon>
    </lineage>
</organism>
<dbReference type="GO" id="GO:0000160">
    <property type="term" value="P:phosphorelay signal transduction system"/>
    <property type="evidence" value="ECO:0007669"/>
    <property type="project" value="InterPro"/>
</dbReference>
<dbReference type="PROSITE" id="PS50894">
    <property type="entry name" value="HPT"/>
    <property type="match status" value="1"/>
</dbReference>
<dbReference type="InterPro" id="IPR008207">
    <property type="entry name" value="Sig_transdc_His_kin_Hpt_dom"/>
</dbReference>
<name>A0A1J9PPZ7_9EURO</name>
<dbReference type="EMBL" id="LGTZ01002179">
    <property type="protein sequence ID" value="OJD17978.1"/>
    <property type="molecule type" value="Genomic_DNA"/>
</dbReference>
<dbReference type="STRING" id="1658174.A0A1J9PPZ7"/>
<dbReference type="SUPFAM" id="SSF47226">
    <property type="entry name" value="Histidine-containing phosphotransfer domain, HPT domain"/>
    <property type="match status" value="1"/>
</dbReference>
<accession>A0A1J9PPZ7</accession>
<comment type="caution">
    <text evidence="3">The sequence shown here is derived from an EMBL/GenBank/DDBJ whole genome shotgun (WGS) entry which is preliminary data.</text>
</comment>
<evidence type="ECO:0000313" key="4">
    <source>
        <dbReference type="Proteomes" id="UP000242791"/>
    </source>
</evidence>
<evidence type="ECO:0000313" key="3">
    <source>
        <dbReference type="EMBL" id="OJD17978.1"/>
    </source>
</evidence>
<feature type="domain" description="HPt" evidence="2">
    <location>
        <begin position="1"/>
        <end position="77"/>
    </location>
</feature>
<dbReference type="AlphaFoldDB" id="A0A1J9PPZ7"/>
<reference evidence="3 4" key="1">
    <citation type="submission" date="2015-08" db="EMBL/GenBank/DDBJ databases">
        <title>Emmonsia species relationships and genome sequence.</title>
        <authorList>
            <person name="Cuomo C.A."/>
            <person name="Schwartz I.S."/>
            <person name="Kenyon C."/>
            <person name="De Hoog G.S."/>
            <person name="Govender N.P."/>
            <person name="Botha A."/>
            <person name="Moreno L."/>
            <person name="De Vries M."/>
            <person name="Munoz J.F."/>
            <person name="Stielow J.B."/>
        </authorList>
    </citation>
    <scope>NUCLEOTIDE SEQUENCE [LARGE SCALE GENOMIC DNA]</scope>
    <source>
        <strain evidence="3 4">EI222</strain>
    </source>
</reference>
<protein>
    <recommendedName>
        <fullName evidence="2">HPt domain-containing protein</fullName>
    </recommendedName>
</protein>
<dbReference type="Gene3D" id="1.20.120.160">
    <property type="entry name" value="HPT domain"/>
    <property type="match status" value="1"/>
</dbReference>
<gene>
    <name evidence="3" type="ORF">ACJ73_08755</name>
</gene>
<sequence>KEKDLYKIYQLGHFLKGSSATLGLTKVKEACEKIQNLGAGKDESGTVNEPNKEISLGNIEKTLNETEKDYKDAVVRLKRFYGEKV</sequence>
<dbReference type="Proteomes" id="UP000242791">
    <property type="component" value="Unassembled WGS sequence"/>
</dbReference>
<evidence type="ECO:0000256" key="1">
    <source>
        <dbReference type="PROSITE-ProRule" id="PRU00110"/>
    </source>
</evidence>
<dbReference type="Pfam" id="PF01627">
    <property type="entry name" value="Hpt"/>
    <property type="match status" value="1"/>
</dbReference>
<dbReference type="InterPro" id="IPR036641">
    <property type="entry name" value="HPT_dom_sf"/>
</dbReference>
<evidence type="ECO:0000259" key="2">
    <source>
        <dbReference type="PROSITE" id="PS50894"/>
    </source>
</evidence>
<dbReference type="OrthoDB" id="1673781at2759"/>
<feature type="non-terminal residue" evidence="3">
    <location>
        <position position="1"/>
    </location>
</feature>